<dbReference type="AlphaFoldDB" id="A0A564IAH2"/>
<protein>
    <submittedName>
        <fullName evidence="2">Uncharacterized protein</fullName>
    </submittedName>
</protein>
<accession>A0A564IAH2</accession>
<evidence type="ECO:0000313" key="3">
    <source>
        <dbReference type="Proteomes" id="UP000317374"/>
    </source>
</evidence>
<dbReference type="RefSeq" id="WP_260611192.1">
    <property type="nucleotide sequence ID" value="NZ_CABGGW010000009.1"/>
</dbReference>
<feature type="transmembrane region" description="Helical" evidence="1">
    <location>
        <begin position="78"/>
        <end position="99"/>
    </location>
</feature>
<reference evidence="2 3" key="1">
    <citation type="submission" date="2019-07" db="EMBL/GenBank/DDBJ databases">
        <authorList>
            <person name="Brisse S."/>
            <person name="Rodrigues C."/>
            <person name="Thorpe H."/>
        </authorList>
    </citation>
    <scope>NUCLEOTIDE SEQUENCE [LARGE SCALE GENOMIC DNA]</scope>
    <source>
        <strain evidence="2">SB6422</strain>
    </source>
</reference>
<feature type="transmembrane region" description="Helical" evidence="1">
    <location>
        <begin position="139"/>
        <end position="158"/>
    </location>
</feature>
<feature type="transmembrane region" description="Helical" evidence="1">
    <location>
        <begin position="12"/>
        <end position="31"/>
    </location>
</feature>
<feature type="transmembrane region" description="Helical" evidence="1">
    <location>
        <begin position="37"/>
        <end position="58"/>
    </location>
</feature>
<sequence>MKRNKKLPPFMIKYNTTIHFITYVASIFIITPFDNQIIPLFIWAAMLIASGLIITHIASVPGPLKLMKMNLIEYKKPVSATLTSSILFLLSCIAFKWLAVYDITIPLTLSVFAAGMIYYSILLYINSVDDNQKQIAKKAFFIAKTIWIIISFICYVFARKLLMDVTDVTWESTFNRITSFGFFIIFFTILFSMIFLTIITILPILQNSSLPFHAMTVLFPLFCAGYIFFIVYSVNTSQIMEFILKTTIKYDTRDSFYCNETYQVLPDFRDARYMMISEGNYRIFNPENNDYSMWRLMCKTTPPGYTLVRIKNRKDIIDDTKAKPEQ</sequence>
<keyword evidence="1" id="KW-0812">Transmembrane</keyword>
<proteinExistence type="predicted"/>
<organism evidence="2 3">
    <name type="scientific">Klebsiella huaxiensis</name>
    <dbReference type="NCBI Taxonomy" id="2153354"/>
    <lineage>
        <taxon>Bacteria</taxon>
        <taxon>Pseudomonadati</taxon>
        <taxon>Pseudomonadota</taxon>
        <taxon>Gammaproteobacteria</taxon>
        <taxon>Enterobacterales</taxon>
        <taxon>Enterobacteriaceae</taxon>
        <taxon>Klebsiella/Raoultella group</taxon>
        <taxon>Klebsiella</taxon>
    </lineage>
</organism>
<feature type="transmembrane region" description="Helical" evidence="1">
    <location>
        <begin position="178"/>
        <end position="205"/>
    </location>
</feature>
<evidence type="ECO:0000256" key="1">
    <source>
        <dbReference type="SAM" id="Phobius"/>
    </source>
</evidence>
<gene>
    <name evidence="2" type="ORF">SB6422_05071</name>
</gene>
<evidence type="ECO:0000313" key="2">
    <source>
        <dbReference type="EMBL" id="VUS42472.1"/>
    </source>
</evidence>
<keyword evidence="1" id="KW-0472">Membrane</keyword>
<dbReference type="Proteomes" id="UP000317374">
    <property type="component" value="Unassembled WGS sequence"/>
</dbReference>
<name>A0A564IAH2_9ENTR</name>
<feature type="transmembrane region" description="Helical" evidence="1">
    <location>
        <begin position="105"/>
        <end position="127"/>
    </location>
</feature>
<feature type="transmembrane region" description="Helical" evidence="1">
    <location>
        <begin position="212"/>
        <end position="234"/>
    </location>
</feature>
<dbReference type="EMBL" id="CABGGW010000009">
    <property type="protein sequence ID" value="VUS42472.1"/>
    <property type="molecule type" value="Genomic_DNA"/>
</dbReference>
<keyword evidence="1" id="KW-1133">Transmembrane helix</keyword>